<sequence length="316" mass="36205">MASIEVKPLQDGLSFGARVDGVTWETLKDEAVRKQLQQLFEDRGMIVFENVEPSAKMQVEISNVFGPLKDHPVKMVERLDNDSYPGVITIRAQSDSAICEIEGKTLVTWQPWHFDHTYNNELNRAGVLRAEVIAPEGGLTAFADGIQIYNDMDPTLRDKAENIELLYTLDMHYERQFFGLPKTFKEIQPKNDDILEYAKKLPRSIHPAVWTRETGEKVLHMTPYGCRGIVGNETPEGNALCAEIWENVEATIEPYFHQWKPTDMVIWDNWRMLHEACGCDPKYDRVVHRTTIKGDYGFGRWETEPQAQTETVDAMA</sequence>
<gene>
    <name evidence="7" type="ORF">WG901_00645</name>
</gene>
<keyword evidence="8" id="KW-1185">Reference proteome</keyword>
<dbReference type="Gene3D" id="3.60.130.10">
    <property type="entry name" value="Clavaminate synthase-like"/>
    <property type="match status" value="1"/>
</dbReference>
<dbReference type="PANTHER" id="PTHR43779:SF3">
    <property type="entry name" value="(3R)-3-[(CARBOXYMETHYL)AMINO]FATTY ACID OXYGENASE_DECARBOXYLASE"/>
    <property type="match status" value="1"/>
</dbReference>
<protein>
    <submittedName>
        <fullName evidence="7">TauD/TfdA family dioxygenase</fullName>
        <ecNumber evidence="7">1.14.11.-</ecNumber>
    </submittedName>
</protein>
<evidence type="ECO:0000256" key="3">
    <source>
        <dbReference type="ARBA" id="ARBA00022964"/>
    </source>
</evidence>
<evidence type="ECO:0000256" key="4">
    <source>
        <dbReference type="ARBA" id="ARBA00023002"/>
    </source>
</evidence>
<dbReference type="InterPro" id="IPR051178">
    <property type="entry name" value="TfdA_dioxygenase"/>
</dbReference>
<keyword evidence="2" id="KW-0479">Metal-binding</keyword>
<dbReference type="InterPro" id="IPR042098">
    <property type="entry name" value="TauD-like_sf"/>
</dbReference>
<evidence type="ECO:0000313" key="8">
    <source>
        <dbReference type="Proteomes" id="UP001361239"/>
    </source>
</evidence>
<keyword evidence="3 7" id="KW-0223">Dioxygenase</keyword>
<dbReference type="PANTHER" id="PTHR43779">
    <property type="entry name" value="DIOXYGENASE RV0097-RELATED"/>
    <property type="match status" value="1"/>
</dbReference>
<dbReference type="SUPFAM" id="SSF51197">
    <property type="entry name" value="Clavaminate synthase-like"/>
    <property type="match status" value="1"/>
</dbReference>
<accession>A0ABU8RQ58</accession>
<dbReference type="Pfam" id="PF02668">
    <property type="entry name" value="TauD"/>
    <property type="match status" value="1"/>
</dbReference>
<organism evidence="7 8">
    <name type="scientific">Novosphingobium anseongense</name>
    <dbReference type="NCBI Taxonomy" id="3133436"/>
    <lineage>
        <taxon>Bacteria</taxon>
        <taxon>Pseudomonadati</taxon>
        <taxon>Pseudomonadota</taxon>
        <taxon>Alphaproteobacteria</taxon>
        <taxon>Sphingomonadales</taxon>
        <taxon>Sphingomonadaceae</taxon>
        <taxon>Novosphingobium</taxon>
    </lineage>
</organism>
<evidence type="ECO:0000256" key="5">
    <source>
        <dbReference type="ARBA" id="ARBA00023004"/>
    </source>
</evidence>
<dbReference type="EMBL" id="JBBHJZ010000001">
    <property type="protein sequence ID" value="MEJ5975128.1"/>
    <property type="molecule type" value="Genomic_DNA"/>
</dbReference>
<name>A0ABU8RQ58_9SPHN</name>
<comment type="caution">
    <text evidence="7">The sequence shown here is derived from an EMBL/GenBank/DDBJ whole genome shotgun (WGS) entry which is preliminary data.</text>
</comment>
<keyword evidence="5" id="KW-0408">Iron</keyword>
<evidence type="ECO:0000313" key="7">
    <source>
        <dbReference type="EMBL" id="MEJ5975128.1"/>
    </source>
</evidence>
<comment type="similarity">
    <text evidence="1">Belongs to the TfdA dioxygenase family.</text>
</comment>
<proteinExistence type="inferred from homology"/>
<dbReference type="Proteomes" id="UP001361239">
    <property type="component" value="Unassembled WGS sequence"/>
</dbReference>
<dbReference type="InterPro" id="IPR003819">
    <property type="entry name" value="TauD/TfdA-like"/>
</dbReference>
<evidence type="ECO:0000256" key="1">
    <source>
        <dbReference type="ARBA" id="ARBA00005896"/>
    </source>
</evidence>
<evidence type="ECO:0000256" key="2">
    <source>
        <dbReference type="ARBA" id="ARBA00022723"/>
    </source>
</evidence>
<feature type="domain" description="TauD/TfdA-like" evidence="6">
    <location>
        <begin position="5"/>
        <end position="291"/>
    </location>
</feature>
<dbReference type="EC" id="1.14.11.-" evidence="7"/>
<dbReference type="GO" id="GO:0051213">
    <property type="term" value="F:dioxygenase activity"/>
    <property type="evidence" value="ECO:0007669"/>
    <property type="project" value="UniProtKB-KW"/>
</dbReference>
<dbReference type="RefSeq" id="WP_339585097.1">
    <property type="nucleotide sequence ID" value="NZ_JBBHJZ010000001.1"/>
</dbReference>
<reference evidence="7 8" key="1">
    <citation type="submission" date="2024-03" db="EMBL/GenBank/DDBJ databases">
        <authorList>
            <person name="Jo J.-H."/>
        </authorList>
    </citation>
    <scope>NUCLEOTIDE SEQUENCE [LARGE SCALE GENOMIC DNA]</scope>
    <source>
        <strain evidence="7 8">PS1R-30</strain>
    </source>
</reference>
<evidence type="ECO:0000259" key="6">
    <source>
        <dbReference type="Pfam" id="PF02668"/>
    </source>
</evidence>
<keyword evidence="4 7" id="KW-0560">Oxidoreductase</keyword>